<protein>
    <submittedName>
        <fullName evidence="1">DUF3626 domain-containing protein</fullName>
    </submittedName>
</protein>
<dbReference type="Pfam" id="PF12294">
    <property type="entry name" value="DUF3626"/>
    <property type="match status" value="2"/>
</dbReference>
<reference evidence="1 2" key="1">
    <citation type="submission" date="2023-09" db="EMBL/GenBank/DDBJ databases">
        <title>Complete genome of Streptomyces roseicoloratus T14.</title>
        <authorList>
            <person name="Bashizi T."/>
            <person name="Kim M.-J."/>
            <person name="Lee G."/>
            <person name="Tagele S.B."/>
            <person name="Shin J.-H."/>
        </authorList>
    </citation>
    <scope>NUCLEOTIDE SEQUENCE [LARGE SCALE GENOMIC DNA]</scope>
    <source>
        <strain evidence="1 2">T14</strain>
    </source>
</reference>
<accession>A0ABY9S1W6</accession>
<dbReference type="Proteomes" id="UP001250858">
    <property type="component" value="Chromosome"/>
</dbReference>
<evidence type="ECO:0000313" key="2">
    <source>
        <dbReference type="Proteomes" id="UP001250858"/>
    </source>
</evidence>
<organism evidence="1 2">
    <name type="scientific">Streptomyces roseicoloratus</name>
    <dbReference type="NCBI Taxonomy" id="2508722"/>
    <lineage>
        <taxon>Bacteria</taxon>
        <taxon>Bacillati</taxon>
        <taxon>Actinomycetota</taxon>
        <taxon>Actinomycetes</taxon>
        <taxon>Kitasatosporales</taxon>
        <taxon>Streptomycetaceae</taxon>
        <taxon>Streptomyces</taxon>
    </lineage>
</organism>
<evidence type="ECO:0000313" key="1">
    <source>
        <dbReference type="EMBL" id="WMX48408.1"/>
    </source>
</evidence>
<keyword evidence="2" id="KW-1185">Reference proteome</keyword>
<dbReference type="EMBL" id="CP133762">
    <property type="protein sequence ID" value="WMX48408.1"/>
    <property type="molecule type" value="Genomic_DNA"/>
</dbReference>
<name>A0ABY9S1W6_9ACTN</name>
<proteinExistence type="predicted"/>
<sequence length="271" mass="29992">MDLLPRPRRALAHVSARATGGPVDPSLRVTLNFHPTFLDRLAEDGVYRSQFVTGTGNGGLTARPGGDRWRWESRIFGGAYDDAPPHERPVYGALDHRRRPYGAAPRFGSAHLRLTPATLARTTFCYPDSFLEPEHFGVAERAAALIELALADGQDALDDYVEAQVHGRVEIGADVEALVLDPSFRGTEVEAAARRLPCAVEWHAGFRLSVAELRRHPDFRGPRYVELGAALAVDGWLDPRIVQEAAESGRHDRQDVKRVWHLLARFGAPRV</sequence>
<gene>
    <name evidence="1" type="ORF">RGF97_31410</name>
</gene>
<dbReference type="InterPro" id="IPR022074">
    <property type="entry name" value="DUF3626"/>
</dbReference>
<dbReference type="RefSeq" id="WP_128979380.1">
    <property type="nucleotide sequence ID" value="NZ_CP133762.1"/>
</dbReference>